<keyword evidence="3" id="KW-1185">Reference proteome</keyword>
<organism evidence="3 4">
    <name type="scientific">Hydra vulgaris</name>
    <name type="common">Hydra</name>
    <name type="synonym">Hydra attenuata</name>
    <dbReference type="NCBI Taxonomy" id="6087"/>
    <lineage>
        <taxon>Eukaryota</taxon>
        <taxon>Metazoa</taxon>
        <taxon>Cnidaria</taxon>
        <taxon>Hydrozoa</taxon>
        <taxon>Hydroidolina</taxon>
        <taxon>Anthoathecata</taxon>
        <taxon>Aplanulata</taxon>
        <taxon>Hydridae</taxon>
        <taxon>Hydra</taxon>
    </lineage>
</organism>
<protein>
    <submittedName>
        <fullName evidence="4">Uncharacterized protein LOC101239476 isoform X2</fullName>
    </submittedName>
</protein>
<reference evidence="4" key="1">
    <citation type="submission" date="2025-08" db="UniProtKB">
        <authorList>
            <consortium name="RefSeq"/>
        </authorList>
    </citation>
    <scope>IDENTIFICATION</scope>
</reference>
<accession>A0ABM4CN91</accession>
<dbReference type="Proteomes" id="UP001652625">
    <property type="component" value="Chromosome 10"/>
</dbReference>
<dbReference type="SUPFAM" id="SSF81631">
    <property type="entry name" value="PAP/OAS1 substrate-binding domain"/>
    <property type="match status" value="1"/>
</dbReference>
<feature type="region of interest" description="Disordered" evidence="1">
    <location>
        <begin position="225"/>
        <end position="260"/>
    </location>
</feature>
<dbReference type="CDD" id="cd00121">
    <property type="entry name" value="MATH"/>
    <property type="match status" value="1"/>
</dbReference>
<gene>
    <name evidence="4" type="primary">LOC101239476</name>
</gene>
<dbReference type="PANTHER" id="PTHR11258:SF22">
    <property type="entry name" value="MATH DOMAIN-CONTAINING PROTEIN"/>
    <property type="match status" value="1"/>
</dbReference>
<evidence type="ECO:0000259" key="2">
    <source>
        <dbReference type="PROSITE" id="PS50144"/>
    </source>
</evidence>
<dbReference type="SUPFAM" id="SSF49599">
    <property type="entry name" value="TRAF domain-like"/>
    <property type="match status" value="1"/>
</dbReference>
<evidence type="ECO:0000256" key="1">
    <source>
        <dbReference type="SAM" id="MobiDB-lite"/>
    </source>
</evidence>
<dbReference type="RefSeq" id="XP_065663298.1">
    <property type="nucleotide sequence ID" value="XM_065807226.1"/>
</dbReference>
<dbReference type="Pfam" id="PF10421">
    <property type="entry name" value="OAS1_C"/>
    <property type="match status" value="1"/>
</dbReference>
<dbReference type="PROSITE" id="PS50144">
    <property type="entry name" value="MATH"/>
    <property type="match status" value="1"/>
</dbReference>
<dbReference type="PROSITE" id="PS50152">
    <property type="entry name" value="25A_SYNTH_3"/>
    <property type="match status" value="1"/>
</dbReference>
<feature type="domain" description="MATH" evidence="2">
    <location>
        <begin position="18"/>
        <end position="144"/>
    </location>
</feature>
<dbReference type="Pfam" id="PF22486">
    <property type="entry name" value="MATH_2"/>
    <property type="match status" value="1"/>
</dbReference>
<dbReference type="InterPro" id="IPR018952">
    <property type="entry name" value="2-5-oligoAdlate_synth_1_dom2/C"/>
</dbReference>
<sequence>MSSLNLISFCVLDKDSERAKFQFQLRKYSSLSHVRSKAFRFAGHYWKLQVVKKNQHFGMFLRWYGTSKASDCSKNNLKCVASVKFSILNKLLPDDSISQGGRKKKDLFEKVGVGIGYSRIIEVKELESFRGYILSDSLFLQVFIRLRSTFYQDELSDCKNVQEFVKGTLFEFHNTHWYIVLFPEGEKVVQEEKEVLQSIDGDDLQSPNQPLASFNRDSFRNRFKKNKSVNNESPLETPATKSNDKENEHKTTDKNVDKAKKKKHASIYMMRDINKFNKLLRHDVKFMILVEGGNDVALEQHFYGTDSNVFGTASFMTAKQLKLLWKTNNLKITTKFLQIVPYVYFAYQINQITERVGNSEFCFKDQNNLSWKFCFMQHSTTKEFLKGAIFLDDNQDDEQVKYFISQNKILMVSWFVEILSPVNIEKSITFFPRSKREIREYRISSIGEKDMVTFPVTVQEVISDESPFLDSNGALSVKLSILCSNFVDDNDLSDAAYDAFTQSKNKASTKEINHASQQDTLGDINSDEDDTLLSSLKDHIDAYEKNKVQDPKFKITKKIKGKECSIAQLKIDSRPSSDDSKELIDLAKDLENVIRSVPLHISKVLYAGALGQTTIVRNHYQLDFIIFLKDYDDYSRNFKAVLSVLQERISEHCTEDESKDDVFPPILPKALHFFHTSKGLLFQLGEVNVTMLISRPVEAFGGYKLMYERASKANNMSISIYNVLASERQVEFIRSQDDLCKDLICVVKAWINQVDWIDMASRPSSYLVSLIIVSAYERVKRLNIMNTPSFDKEVLLEFGRLSSDKNLFIVWNVFYDPSEYPIAEENEMFASQPVIRDPAMPYHNVCHTGIENWQQFRAETEKWLLTLTY</sequence>
<evidence type="ECO:0000313" key="4">
    <source>
        <dbReference type="RefSeq" id="XP_065663298.1"/>
    </source>
</evidence>
<dbReference type="GeneID" id="101239476"/>
<dbReference type="InterPro" id="IPR008974">
    <property type="entry name" value="TRAF-like"/>
</dbReference>
<proteinExistence type="predicted"/>
<dbReference type="InterPro" id="IPR002083">
    <property type="entry name" value="MATH/TRAF_dom"/>
</dbReference>
<evidence type="ECO:0000313" key="3">
    <source>
        <dbReference type="Proteomes" id="UP001652625"/>
    </source>
</evidence>
<feature type="compositionally biased region" description="Basic and acidic residues" evidence="1">
    <location>
        <begin position="242"/>
        <end position="258"/>
    </location>
</feature>
<dbReference type="PANTHER" id="PTHR11258">
    <property type="entry name" value="2-5 OLIGOADENYLATE SYNTHETASE"/>
    <property type="match status" value="1"/>
</dbReference>
<dbReference type="Gene3D" id="2.60.210.10">
    <property type="entry name" value="Apoptosis, Tumor Necrosis Factor Receptor Associated Protein 2, Chain A"/>
    <property type="match status" value="1"/>
</dbReference>
<dbReference type="Gene3D" id="1.10.1410.20">
    <property type="entry name" value="2'-5'-oligoadenylate synthetase 1, domain 2"/>
    <property type="match status" value="1"/>
</dbReference>
<name>A0ABM4CN91_HYDVU</name>